<evidence type="ECO:0000256" key="5">
    <source>
        <dbReference type="ARBA" id="ARBA00022777"/>
    </source>
</evidence>
<sequence>MRNPHLSISEPHHRLIAPVMDKSWQLLPILFRIGVSARPEEEHSSKRVLLFDAPPDFVRYQCSIPGSPIHQSENGFVTVSMAAVSAAFREFAVFGGKVSRFGFRFLETDRVWDCNVKTYFRKRKRMELDGFVASMPKRRSSSLSENGENIMIRNMNSLKVILPPSKVELGVLNKEIAISPVLLGSSSNFLRFPTTDLEHKEGKNDVGKELTMSKDIPGSVNTFKFCNGLFKTETVSNTLKPMQVESITEYVHDLNLAPPSSFQDPLPCEEALISDIRFRFQPGYTTTIFQEEYRQCHVSPTVAGKYDIHPCDVSMSQPKEDAETQVKISRKEGCTNFSAKGDLQKLIPSEKTNVTHDVPVNWLELRNVMDNITSDKDQTVKKVETQATFPIVECCSTQKVLAKSSCRLKGLRKNAVPQEPRVVMESLDHNKVVITPKQRDQCKSGQKVILMEKNLKQNRNKNMCDKENMVDATNSITSTLEEKTFPHFESFIIEEEEGSGGYGTVYRARRKNDGKMFAIKYPHANAPKHHVNNELKMLERFGGRNFIIKFEGSFQSGNSDCFVLEHVQHDRPEVLKKDVDVYQLQWYGYCLFRALACLHKQGVIHRDVKPGNFLFSRKLNKGYLIDFNLAMDLQSKYTIGSKSKSSHNVSIDHVPLPHSKSAPSIKDDKLAIGGPLNNHFDLPVGNLFKSQGADGSGITSPKDATSTRTPSTERLREPLSFLGRKELISLVRDAVQSPGTQRERAAAPPDKIDSKIAYLSPMPLQSAGAQLLKSTGVPKQKREGPFVGTKGFRAPEVLLRSLHQGPKVDVWSAGVTLLYLMIGRTPFTGDPEQNIKDIVKLKGSEDLWEVAKLHDRDSSFPVDLFDIKFLPSMELQSWCKTHTKRPEFFKLIPRSLFDLVEKCLTVNPRLRLSADEALRHKFFASCHESLRKQRMLRQGLSLDSANVQSDHLLHRQSQVSLDL</sequence>
<evidence type="ECO:0000256" key="4">
    <source>
        <dbReference type="ARBA" id="ARBA00022741"/>
    </source>
</evidence>
<dbReference type="Gene3D" id="1.10.510.10">
    <property type="entry name" value="Transferase(Phosphotransferase) domain 1"/>
    <property type="match status" value="2"/>
</dbReference>
<evidence type="ECO:0000256" key="2">
    <source>
        <dbReference type="ARBA" id="ARBA00022527"/>
    </source>
</evidence>
<comment type="caution">
    <text evidence="9">The sequence shown here is derived from an EMBL/GenBank/DDBJ whole genome shotgun (WGS) entry which is preliminary data.</text>
</comment>
<feature type="region of interest" description="Disordered" evidence="7">
    <location>
        <begin position="643"/>
        <end position="662"/>
    </location>
</feature>
<dbReference type="GO" id="GO:0044773">
    <property type="term" value="P:mitotic DNA damage checkpoint signaling"/>
    <property type="evidence" value="ECO:0007669"/>
    <property type="project" value="TreeGrafter"/>
</dbReference>
<dbReference type="PROSITE" id="PS00108">
    <property type="entry name" value="PROTEIN_KINASE_ST"/>
    <property type="match status" value="1"/>
</dbReference>
<keyword evidence="4" id="KW-0547">Nucleotide-binding</keyword>
<dbReference type="FunFam" id="1.10.510.10:FF:001893">
    <property type="entry name" value="Probable serine/threonine-protein kinase DDB_G0291918"/>
    <property type="match status" value="1"/>
</dbReference>
<protein>
    <recommendedName>
        <fullName evidence="1">non-specific serine/threonine protein kinase</fullName>
        <ecNumber evidence="1">2.7.11.1</ecNumber>
    </recommendedName>
</protein>
<evidence type="ECO:0000313" key="9">
    <source>
        <dbReference type="EMBL" id="KAF3958171.1"/>
    </source>
</evidence>
<evidence type="ECO:0000259" key="8">
    <source>
        <dbReference type="PROSITE" id="PS50011"/>
    </source>
</evidence>
<feature type="compositionally biased region" description="Polar residues" evidence="7">
    <location>
        <begin position="697"/>
        <end position="710"/>
    </location>
</feature>
<evidence type="ECO:0000313" key="10">
    <source>
        <dbReference type="Proteomes" id="UP000737018"/>
    </source>
</evidence>
<dbReference type="PROSITE" id="PS50011">
    <property type="entry name" value="PROTEIN_KINASE_DOM"/>
    <property type="match status" value="1"/>
</dbReference>
<dbReference type="Pfam" id="PF00069">
    <property type="entry name" value="Pkinase"/>
    <property type="match status" value="2"/>
</dbReference>
<dbReference type="PANTHER" id="PTHR44167">
    <property type="entry name" value="OVARIAN-SPECIFIC SERINE/THREONINE-PROTEIN KINASE LOK-RELATED"/>
    <property type="match status" value="1"/>
</dbReference>
<feature type="domain" description="Protein kinase" evidence="8">
    <location>
        <begin position="491"/>
        <end position="923"/>
    </location>
</feature>
<accession>A0A8J4R751</accession>
<dbReference type="GO" id="GO:0005524">
    <property type="term" value="F:ATP binding"/>
    <property type="evidence" value="ECO:0007669"/>
    <property type="project" value="UniProtKB-KW"/>
</dbReference>
<name>A0A8J4R751_9ROSI</name>
<keyword evidence="10" id="KW-1185">Reference proteome</keyword>
<dbReference type="Proteomes" id="UP000737018">
    <property type="component" value="Unassembled WGS sequence"/>
</dbReference>
<dbReference type="PANTHER" id="PTHR44167:SF23">
    <property type="entry name" value="CDC7 KINASE, ISOFORM A-RELATED"/>
    <property type="match status" value="1"/>
</dbReference>
<evidence type="ECO:0000256" key="7">
    <source>
        <dbReference type="SAM" id="MobiDB-lite"/>
    </source>
</evidence>
<dbReference type="InterPro" id="IPR011009">
    <property type="entry name" value="Kinase-like_dom_sf"/>
</dbReference>
<gene>
    <name evidence="9" type="ORF">CMV_016895</name>
</gene>
<dbReference type="GO" id="GO:0004674">
    <property type="term" value="F:protein serine/threonine kinase activity"/>
    <property type="evidence" value="ECO:0007669"/>
    <property type="project" value="UniProtKB-KW"/>
</dbReference>
<reference evidence="9" key="1">
    <citation type="submission" date="2020-03" db="EMBL/GenBank/DDBJ databases">
        <title>Castanea mollissima Vanexum genome sequencing.</title>
        <authorList>
            <person name="Staton M."/>
        </authorList>
    </citation>
    <scope>NUCLEOTIDE SEQUENCE</scope>
    <source>
        <tissue evidence="9">Leaf</tissue>
    </source>
</reference>
<dbReference type="AlphaFoldDB" id="A0A8J4R751"/>
<dbReference type="SMART" id="SM00220">
    <property type="entry name" value="S_TKc"/>
    <property type="match status" value="1"/>
</dbReference>
<organism evidence="9 10">
    <name type="scientific">Castanea mollissima</name>
    <name type="common">Chinese chestnut</name>
    <dbReference type="NCBI Taxonomy" id="60419"/>
    <lineage>
        <taxon>Eukaryota</taxon>
        <taxon>Viridiplantae</taxon>
        <taxon>Streptophyta</taxon>
        <taxon>Embryophyta</taxon>
        <taxon>Tracheophyta</taxon>
        <taxon>Spermatophyta</taxon>
        <taxon>Magnoliopsida</taxon>
        <taxon>eudicotyledons</taxon>
        <taxon>Gunneridae</taxon>
        <taxon>Pentapetalae</taxon>
        <taxon>rosids</taxon>
        <taxon>fabids</taxon>
        <taxon>Fagales</taxon>
        <taxon>Fagaceae</taxon>
        <taxon>Castanea</taxon>
    </lineage>
</organism>
<feature type="region of interest" description="Disordered" evidence="7">
    <location>
        <begin position="691"/>
        <end position="715"/>
    </location>
</feature>
<evidence type="ECO:0000256" key="1">
    <source>
        <dbReference type="ARBA" id="ARBA00012513"/>
    </source>
</evidence>
<proteinExistence type="predicted"/>
<dbReference type="GO" id="GO:0005634">
    <property type="term" value="C:nucleus"/>
    <property type="evidence" value="ECO:0007669"/>
    <property type="project" value="TreeGrafter"/>
</dbReference>
<dbReference type="EMBL" id="JRKL02002624">
    <property type="protein sequence ID" value="KAF3958171.1"/>
    <property type="molecule type" value="Genomic_DNA"/>
</dbReference>
<keyword evidence="2" id="KW-0723">Serine/threonine-protein kinase</keyword>
<dbReference type="FunFam" id="1.10.510.10:FF:001725">
    <property type="entry name" value="Kinase like protein"/>
    <property type="match status" value="1"/>
</dbReference>
<keyword evidence="6" id="KW-0067">ATP-binding</keyword>
<dbReference type="OrthoDB" id="10020333at2759"/>
<dbReference type="EC" id="2.7.11.1" evidence="1"/>
<evidence type="ECO:0000256" key="6">
    <source>
        <dbReference type="ARBA" id="ARBA00022840"/>
    </source>
</evidence>
<keyword evidence="5" id="KW-0418">Kinase</keyword>
<evidence type="ECO:0000256" key="3">
    <source>
        <dbReference type="ARBA" id="ARBA00022679"/>
    </source>
</evidence>
<dbReference type="InterPro" id="IPR000719">
    <property type="entry name" value="Prot_kinase_dom"/>
</dbReference>
<keyword evidence="3" id="KW-0808">Transferase</keyword>
<dbReference type="SUPFAM" id="SSF56112">
    <property type="entry name" value="Protein kinase-like (PK-like)"/>
    <property type="match status" value="1"/>
</dbReference>
<dbReference type="InterPro" id="IPR008271">
    <property type="entry name" value="Ser/Thr_kinase_AS"/>
</dbReference>